<dbReference type="OrthoDB" id="10047126at2759"/>
<name>A0A914ABD6_PATMI</name>
<dbReference type="RefSeq" id="XP_038060766.1">
    <property type="nucleotide sequence ID" value="XM_038204838.1"/>
</dbReference>
<evidence type="ECO:0000256" key="1">
    <source>
        <dbReference type="SAM" id="MobiDB-lite"/>
    </source>
</evidence>
<dbReference type="Proteomes" id="UP000887568">
    <property type="component" value="Unplaced"/>
</dbReference>
<feature type="compositionally biased region" description="Polar residues" evidence="1">
    <location>
        <begin position="217"/>
        <end position="226"/>
    </location>
</feature>
<evidence type="ECO:0000313" key="3">
    <source>
        <dbReference type="Proteomes" id="UP000887568"/>
    </source>
</evidence>
<feature type="region of interest" description="Disordered" evidence="1">
    <location>
        <begin position="136"/>
        <end position="240"/>
    </location>
</feature>
<keyword evidence="3" id="KW-1185">Reference proteome</keyword>
<dbReference type="EnsemblMetazoa" id="XM_038204838.1">
    <property type="protein sequence ID" value="XP_038060766.1"/>
    <property type="gene ID" value="LOC119731639"/>
</dbReference>
<feature type="compositionally biased region" description="Low complexity" evidence="1">
    <location>
        <begin position="145"/>
        <end position="157"/>
    </location>
</feature>
<sequence>MWPQYAQEYHPVELHELSLEELTGTRPSHRGALMYLKQKGIPEYTVQFKDTGPQIGHLRKLVKAIEHDFYTGPVTRHPEVQPPPGRGVRLRPRDIIGGPSQSQRYNSSRPMASRELMTGRRDGRAAALFQRMKDRSDQYVVEESPGQGYYQQQDPYGVDATDRGKRPWQRSPWEEAAEHPLGLPDRAFEPPVPKPKPKPKLQNPAQVQKRGPPGYSQVDSIRQRQQAPLKPGNKPVKIGCTWKGETSKMRFHSGVQPYEMDFNRTARGWSPGHIQTDHHRDNFNQRPTSWGYEEDQYSPGGRQRAAEVARSRQIVGNIVGPSSWGGESDDL</sequence>
<organism evidence="2 3">
    <name type="scientific">Patiria miniata</name>
    <name type="common">Bat star</name>
    <name type="synonym">Asterina miniata</name>
    <dbReference type="NCBI Taxonomy" id="46514"/>
    <lineage>
        <taxon>Eukaryota</taxon>
        <taxon>Metazoa</taxon>
        <taxon>Echinodermata</taxon>
        <taxon>Eleutherozoa</taxon>
        <taxon>Asterozoa</taxon>
        <taxon>Asteroidea</taxon>
        <taxon>Valvatacea</taxon>
        <taxon>Valvatida</taxon>
        <taxon>Asterinidae</taxon>
        <taxon>Patiria</taxon>
    </lineage>
</organism>
<dbReference type="AlphaFoldDB" id="A0A914ABD6"/>
<dbReference type="GeneID" id="119731639"/>
<protein>
    <submittedName>
        <fullName evidence="2">Uncharacterized protein</fullName>
    </submittedName>
</protein>
<evidence type="ECO:0000313" key="2">
    <source>
        <dbReference type="EnsemblMetazoa" id="XP_038060766.1"/>
    </source>
</evidence>
<feature type="region of interest" description="Disordered" evidence="1">
    <location>
        <begin position="73"/>
        <end position="118"/>
    </location>
</feature>
<reference evidence="2" key="1">
    <citation type="submission" date="2022-11" db="UniProtKB">
        <authorList>
            <consortium name="EnsemblMetazoa"/>
        </authorList>
    </citation>
    <scope>IDENTIFICATION</scope>
</reference>
<feature type="compositionally biased region" description="Polar residues" evidence="1">
    <location>
        <begin position="99"/>
        <end position="110"/>
    </location>
</feature>
<feature type="region of interest" description="Disordered" evidence="1">
    <location>
        <begin position="272"/>
        <end position="304"/>
    </location>
</feature>
<dbReference type="OMA" id="KIGCTWK"/>
<proteinExistence type="predicted"/>
<accession>A0A914ABD6</accession>